<keyword evidence="4" id="KW-1185">Reference proteome</keyword>
<proteinExistence type="predicted"/>
<feature type="transmembrane region" description="Helical" evidence="1">
    <location>
        <begin position="222"/>
        <end position="242"/>
    </location>
</feature>
<keyword evidence="1" id="KW-0812">Transmembrane</keyword>
<sequence>MASEFQQLVQALDDIRHVNYVNAAALACLLYDICLTLEQEVLTVWRYCFCALQLMLNNDTLIVKTNTNASLHFFSCHYAMWFDLMLLLAVVSICYIYNCCYNNCGDEACYCLSTSSRDPLAWLSDYVRGKYIYWTCLSIMVVFLTRDKILTCTNMEGLYFVLLAYKCFAPAWHHGIKLYEMHHLSPMVHIFLRDGAAYLFVIFGGAAVAMTFLYVYHDCELILIGFSITSAIYSISVSRLILNIRNINKEGHETVTVELQILSV</sequence>
<protein>
    <recommendedName>
        <fullName evidence="2">DUF6533 domain-containing protein</fullName>
    </recommendedName>
</protein>
<name>A0A165NYD9_9AGAM</name>
<evidence type="ECO:0000259" key="2">
    <source>
        <dbReference type="Pfam" id="PF20151"/>
    </source>
</evidence>
<dbReference type="Proteomes" id="UP000076761">
    <property type="component" value="Unassembled WGS sequence"/>
</dbReference>
<evidence type="ECO:0000256" key="1">
    <source>
        <dbReference type="SAM" id="Phobius"/>
    </source>
</evidence>
<feature type="transmembrane region" description="Helical" evidence="1">
    <location>
        <begin position="78"/>
        <end position="97"/>
    </location>
</feature>
<dbReference type="AlphaFoldDB" id="A0A165NYD9"/>
<dbReference type="Pfam" id="PF20151">
    <property type="entry name" value="DUF6533"/>
    <property type="match status" value="1"/>
</dbReference>
<keyword evidence="1" id="KW-1133">Transmembrane helix</keyword>
<dbReference type="InParanoid" id="A0A165NYD9"/>
<evidence type="ECO:0000313" key="3">
    <source>
        <dbReference type="EMBL" id="KZT20281.1"/>
    </source>
</evidence>
<evidence type="ECO:0000313" key="4">
    <source>
        <dbReference type="Proteomes" id="UP000076761"/>
    </source>
</evidence>
<dbReference type="OrthoDB" id="2952413at2759"/>
<dbReference type="EMBL" id="KV425623">
    <property type="protein sequence ID" value="KZT20281.1"/>
    <property type="molecule type" value="Genomic_DNA"/>
</dbReference>
<accession>A0A165NYD9</accession>
<gene>
    <name evidence="3" type="ORF">NEOLEDRAFT_1151471</name>
</gene>
<feature type="domain" description="DUF6533" evidence="2">
    <location>
        <begin position="20"/>
        <end position="49"/>
    </location>
</feature>
<dbReference type="InterPro" id="IPR045340">
    <property type="entry name" value="DUF6533"/>
</dbReference>
<keyword evidence="1" id="KW-0472">Membrane</keyword>
<feature type="transmembrane region" description="Helical" evidence="1">
    <location>
        <begin position="197"/>
        <end position="216"/>
    </location>
</feature>
<reference evidence="3 4" key="1">
    <citation type="journal article" date="2016" name="Mol. Biol. Evol.">
        <title>Comparative Genomics of Early-Diverging Mushroom-Forming Fungi Provides Insights into the Origins of Lignocellulose Decay Capabilities.</title>
        <authorList>
            <person name="Nagy L.G."/>
            <person name="Riley R."/>
            <person name="Tritt A."/>
            <person name="Adam C."/>
            <person name="Daum C."/>
            <person name="Floudas D."/>
            <person name="Sun H."/>
            <person name="Yadav J.S."/>
            <person name="Pangilinan J."/>
            <person name="Larsson K.H."/>
            <person name="Matsuura K."/>
            <person name="Barry K."/>
            <person name="Labutti K."/>
            <person name="Kuo R."/>
            <person name="Ohm R.A."/>
            <person name="Bhattacharya S.S."/>
            <person name="Shirouzu T."/>
            <person name="Yoshinaga Y."/>
            <person name="Martin F.M."/>
            <person name="Grigoriev I.V."/>
            <person name="Hibbett D.S."/>
        </authorList>
    </citation>
    <scope>NUCLEOTIDE SEQUENCE [LARGE SCALE GENOMIC DNA]</scope>
    <source>
        <strain evidence="3 4">HHB14362 ss-1</strain>
    </source>
</reference>
<organism evidence="3 4">
    <name type="scientific">Neolentinus lepideus HHB14362 ss-1</name>
    <dbReference type="NCBI Taxonomy" id="1314782"/>
    <lineage>
        <taxon>Eukaryota</taxon>
        <taxon>Fungi</taxon>
        <taxon>Dikarya</taxon>
        <taxon>Basidiomycota</taxon>
        <taxon>Agaricomycotina</taxon>
        <taxon>Agaricomycetes</taxon>
        <taxon>Gloeophyllales</taxon>
        <taxon>Gloeophyllaceae</taxon>
        <taxon>Neolentinus</taxon>
    </lineage>
</organism>